<dbReference type="Proteomes" id="UP000824998">
    <property type="component" value="Unassembled WGS sequence"/>
</dbReference>
<protein>
    <submittedName>
        <fullName evidence="1">Uncharacterized protein</fullName>
    </submittedName>
</protein>
<reference evidence="1" key="1">
    <citation type="journal article" date="2021" name="IMA Fungus">
        <title>Genomic characterization of three marine fungi, including Emericellopsis atlantica sp. nov. with signatures of a generalist lifestyle and marine biomass degradation.</title>
        <authorList>
            <person name="Hagestad O.C."/>
            <person name="Hou L."/>
            <person name="Andersen J.H."/>
            <person name="Hansen E.H."/>
            <person name="Altermark B."/>
            <person name="Li C."/>
            <person name="Kuhnert E."/>
            <person name="Cox R.J."/>
            <person name="Crous P.W."/>
            <person name="Spatafora J.W."/>
            <person name="Lail K."/>
            <person name="Amirebrahimi M."/>
            <person name="Lipzen A."/>
            <person name="Pangilinan J."/>
            <person name="Andreopoulos W."/>
            <person name="Hayes R.D."/>
            <person name="Ng V."/>
            <person name="Grigoriev I.V."/>
            <person name="Jackson S.A."/>
            <person name="Sutton T.D.S."/>
            <person name="Dobson A.D.W."/>
            <person name="Rama T."/>
        </authorList>
    </citation>
    <scope>NUCLEOTIDE SEQUENCE</scope>
    <source>
        <strain evidence="1">TRa018bII</strain>
    </source>
</reference>
<keyword evidence="2" id="KW-1185">Reference proteome</keyword>
<dbReference type="AlphaFoldDB" id="A0A9P7Y9H6"/>
<name>A0A9P7Y9H6_9HELO</name>
<dbReference type="Gene3D" id="3.40.50.300">
    <property type="entry name" value="P-loop containing nucleotide triphosphate hydrolases"/>
    <property type="match status" value="1"/>
</dbReference>
<accession>A0A9P7Y9H6</accession>
<comment type="caution">
    <text evidence="1">The sequence shown here is derived from an EMBL/GenBank/DDBJ whole genome shotgun (WGS) entry which is preliminary data.</text>
</comment>
<dbReference type="InterPro" id="IPR027417">
    <property type="entry name" value="P-loop_NTPase"/>
</dbReference>
<dbReference type="EMBL" id="MU251758">
    <property type="protein sequence ID" value="KAG9229521.1"/>
    <property type="molecule type" value="Genomic_DNA"/>
</dbReference>
<evidence type="ECO:0000313" key="1">
    <source>
        <dbReference type="EMBL" id="KAG9229521.1"/>
    </source>
</evidence>
<evidence type="ECO:0000313" key="2">
    <source>
        <dbReference type="Proteomes" id="UP000824998"/>
    </source>
</evidence>
<gene>
    <name evidence="1" type="ORF">BJ875DRAFT_488840</name>
</gene>
<sequence length="285" mass="32007">MSRKKPLRSTVPFDRDPKFVGRQDVLAALELQFYQSNSHNRAVLVGLGGSQNAIEYSYRLRVKDPQVWVFWVYASPAERFEQAYRPIAIELDLPGSDDPKTDVLGLLSRWLSDTRSEGSRMGNHTALPLSSYIPQTTTGSVLLSTRDRRAASWLSTGYTSIIPVNLMDSKDAEQLLCINIPDAITQAAAYISAKAIRMSGSKYLMLYRQDEQSQSRLLDEQSGDLRRDPGIKQNKPRAAELLSLMAMLDRQGIPEFLLPVRYPNALDLEDALAPLDEFSLITIEI</sequence>
<dbReference type="OrthoDB" id="1658288at2759"/>
<proteinExistence type="predicted"/>
<organism evidence="1 2">
    <name type="scientific">Amylocarpus encephaloides</name>
    <dbReference type="NCBI Taxonomy" id="45428"/>
    <lineage>
        <taxon>Eukaryota</taxon>
        <taxon>Fungi</taxon>
        <taxon>Dikarya</taxon>
        <taxon>Ascomycota</taxon>
        <taxon>Pezizomycotina</taxon>
        <taxon>Leotiomycetes</taxon>
        <taxon>Helotiales</taxon>
        <taxon>Helotiales incertae sedis</taxon>
        <taxon>Amylocarpus</taxon>
    </lineage>
</organism>